<evidence type="ECO:0000313" key="3">
    <source>
        <dbReference type="EMBL" id="CDR95364.1"/>
    </source>
</evidence>
<evidence type="ECO:0000256" key="1">
    <source>
        <dbReference type="SAM" id="SignalP"/>
    </source>
</evidence>
<feature type="signal peptide" evidence="1">
    <location>
        <begin position="1"/>
        <end position="25"/>
    </location>
</feature>
<dbReference type="VEuPathDB" id="PiroplasmaDB:BBBOND_0205220"/>
<keyword evidence="1" id="KW-0732">Signal</keyword>
<dbReference type="Pfam" id="PF23522">
    <property type="entry name" value="Microp_apicomplexa_12"/>
    <property type="match status" value="1"/>
</dbReference>
<dbReference type="AlphaFoldDB" id="A0A061D902"/>
<gene>
    <name evidence="3" type="ORF">BBBOND_0205220</name>
</gene>
<evidence type="ECO:0000313" key="4">
    <source>
        <dbReference type="Proteomes" id="UP000033188"/>
    </source>
</evidence>
<evidence type="ECO:0000259" key="2">
    <source>
        <dbReference type="Pfam" id="PF23522"/>
    </source>
</evidence>
<reference evidence="4" key="1">
    <citation type="submission" date="2014-06" db="EMBL/GenBank/DDBJ databases">
        <authorList>
            <person name="Aslett M."/>
            <person name="De Silva N."/>
        </authorList>
    </citation>
    <scope>NUCLEOTIDE SEQUENCE [LARGE SCALE GENOMIC DNA]</scope>
    <source>
        <strain evidence="4">Bond</strain>
    </source>
</reference>
<protein>
    <recommendedName>
        <fullName evidence="2">Microprotein domain-containing protein</fullName>
    </recommendedName>
</protein>
<accession>A0A061D902</accession>
<dbReference type="RefSeq" id="XP_012767550.1">
    <property type="nucleotide sequence ID" value="XM_012912096.1"/>
</dbReference>
<dbReference type="KEGG" id="bbig:BBBOND_0205220"/>
<feature type="domain" description="Microprotein" evidence="2">
    <location>
        <begin position="32"/>
        <end position="70"/>
    </location>
</feature>
<keyword evidence="4" id="KW-1185">Reference proteome</keyword>
<sequence>MDLHAVCVAHCFLFLLSLWTPASIALRNIANVSYYYDISLFDTIEILPSDEEDGDGLLNFSTMNDVYEFSKNEGGAFIN</sequence>
<dbReference type="Proteomes" id="UP000033188">
    <property type="component" value="Chromosome 2"/>
</dbReference>
<proteinExistence type="predicted"/>
<organism evidence="3 4">
    <name type="scientific">Babesia bigemina</name>
    <dbReference type="NCBI Taxonomy" id="5866"/>
    <lineage>
        <taxon>Eukaryota</taxon>
        <taxon>Sar</taxon>
        <taxon>Alveolata</taxon>
        <taxon>Apicomplexa</taxon>
        <taxon>Aconoidasida</taxon>
        <taxon>Piroplasmida</taxon>
        <taxon>Babesiidae</taxon>
        <taxon>Babesia</taxon>
    </lineage>
</organism>
<name>A0A061D902_BABBI</name>
<dbReference type="InterPro" id="IPR056351">
    <property type="entry name" value="Microp_dom_apicomplexa_3"/>
</dbReference>
<dbReference type="EMBL" id="LK391708">
    <property type="protein sequence ID" value="CDR95364.1"/>
    <property type="molecule type" value="Genomic_DNA"/>
</dbReference>
<dbReference type="GeneID" id="24563905"/>
<feature type="chain" id="PRO_5001595925" description="Microprotein domain-containing protein" evidence="1">
    <location>
        <begin position="26"/>
        <end position="79"/>
    </location>
</feature>